<dbReference type="SUPFAM" id="SSF159234">
    <property type="entry name" value="FomD-like"/>
    <property type="match status" value="1"/>
</dbReference>
<dbReference type="Proteomes" id="UP001207252">
    <property type="component" value="Unassembled WGS sequence"/>
</dbReference>
<gene>
    <name evidence="3" type="ORF">OF365_01650</name>
</gene>
<dbReference type="InterPro" id="IPR035930">
    <property type="entry name" value="FomD-like_sf"/>
</dbReference>
<sequence length="235" mass="28569">MNKKTTTKRSKEPVRFDEELLTNHLDNYQDLSQLSLHQEIMVHAYKLNGWLYRSWNNPIVIDIQEDYLVLCSTNSLVITSEEYSTRNFPSYTTKTSYWFFFKKEWFNIIATIEKTGMKLYINIASPFIFEEQAIKYYDFDLDFKINAEKQWREVDFDEFLENSKKYHYPKQLVQKIMRVESQIEQLIQERYFDRLINKNKIIELNNLVPPKKSIRYKRNETPERFKKVNYGSKEN</sequence>
<protein>
    <submittedName>
        <fullName evidence="3">DUF402 domain-containing protein</fullName>
    </submittedName>
</protein>
<dbReference type="EMBL" id="JAOXHJ010000003">
    <property type="protein sequence ID" value="MCV3754069.1"/>
    <property type="molecule type" value="Genomic_DNA"/>
</dbReference>
<keyword evidence="4" id="KW-1185">Reference proteome</keyword>
<accession>A0ABT3BPC7</accession>
<name>A0ABT3BPC7_9BACT</name>
<evidence type="ECO:0000259" key="2">
    <source>
        <dbReference type="Pfam" id="PF04167"/>
    </source>
</evidence>
<dbReference type="InterPro" id="IPR007295">
    <property type="entry name" value="DUF402"/>
</dbReference>
<proteinExistence type="predicted"/>
<dbReference type="PANTHER" id="PTHR39159:SF1">
    <property type="entry name" value="UPF0374 PROTEIN YGAC"/>
    <property type="match status" value="1"/>
</dbReference>
<comment type="caution">
    <text evidence="3">The sequence shown here is derived from an EMBL/GenBank/DDBJ whole genome shotgun (WGS) entry which is preliminary data.</text>
</comment>
<organism evidence="3 4">
    <name type="scientific">Ureaplasma zalophigenitalium</name>
    <dbReference type="NCBI Taxonomy" id="907723"/>
    <lineage>
        <taxon>Bacteria</taxon>
        <taxon>Bacillati</taxon>
        <taxon>Mycoplasmatota</taxon>
        <taxon>Mycoplasmoidales</taxon>
        <taxon>Mycoplasmoidaceae</taxon>
        <taxon>Ureaplasma</taxon>
    </lineage>
</organism>
<evidence type="ECO:0000313" key="3">
    <source>
        <dbReference type="EMBL" id="MCV3754069.1"/>
    </source>
</evidence>
<feature type="domain" description="DUF402" evidence="2">
    <location>
        <begin position="48"/>
        <end position="191"/>
    </location>
</feature>
<evidence type="ECO:0000313" key="4">
    <source>
        <dbReference type="Proteomes" id="UP001207252"/>
    </source>
</evidence>
<keyword evidence="1" id="KW-0378">Hydrolase</keyword>
<dbReference type="InterPro" id="IPR050212">
    <property type="entry name" value="Ntdp-like"/>
</dbReference>
<dbReference type="RefSeq" id="WP_263817873.1">
    <property type="nucleotide sequence ID" value="NZ_JAOXHJ010000003.1"/>
</dbReference>
<dbReference type="Gene3D" id="2.40.380.10">
    <property type="entry name" value="FomD-like"/>
    <property type="match status" value="1"/>
</dbReference>
<dbReference type="Pfam" id="PF04167">
    <property type="entry name" value="DUF402"/>
    <property type="match status" value="1"/>
</dbReference>
<evidence type="ECO:0000256" key="1">
    <source>
        <dbReference type="ARBA" id="ARBA00022801"/>
    </source>
</evidence>
<dbReference type="PANTHER" id="PTHR39159">
    <property type="match status" value="1"/>
</dbReference>
<reference evidence="3 4" key="1">
    <citation type="journal article" date="2020" name="Int. J. Syst. Evol. Microbiol.">
        <title>Ureaplasma miroungigenitalium sp. nov. isolated from northern elephant seals (Mirounga angustirostris) and Ureaplasma zalophigenitalium sp. nov. isolated from California sea lions (Zalophus californianus).</title>
        <authorList>
            <person name="Volokhov D.V."/>
            <person name="Gulland F.M."/>
            <person name="Gao Y."/>
            <person name="Chizhikov V.E."/>
        </authorList>
    </citation>
    <scope>NUCLEOTIDE SEQUENCE [LARGE SCALE GENOMIC DNA]</scope>
    <source>
        <strain evidence="3 4">CSL7644-GEN</strain>
    </source>
</reference>